<reference evidence="3 4" key="1">
    <citation type="submission" date="2013-05" db="EMBL/GenBank/DDBJ databases">
        <title>The Genome Sequence of Corynebacterium pyruviciproducens 1773O (ATCC BAA-1742).</title>
        <authorList>
            <consortium name="The Broad Institute Genomics Platform"/>
            <person name="Earl A."/>
            <person name="Ward D."/>
            <person name="Feldgarden M."/>
            <person name="Gevers D."/>
            <person name="Tong J."/>
            <person name="Walker B."/>
            <person name="Young S."/>
            <person name="Zeng Q."/>
            <person name="Gargeya S."/>
            <person name="Fitzgerald M."/>
            <person name="Haas B."/>
            <person name="Abouelleil A."/>
            <person name="Allen A.W."/>
            <person name="Alvarado L."/>
            <person name="Arachchi H.M."/>
            <person name="Berlin A.M."/>
            <person name="Chapman S.B."/>
            <person name="Gainer-Dewar J."/>
            <person name="Goldberg J."/>
            <person name="Griggs A."/>
            <person name="Gujja S."/>
            <person name="Hansen M."/>
            <person name="Howarth C."/>
            <person name="Imamovic A."/>
            <person name="Ireland A."/>
            <person name="Larimer J."/>
            <person name="McCowan C."/>
            <person name="Murphy C."/>
            <person name="Pearson M."/>
            <person name="Poon T.W."/>
            <person name="Priest M."/>
            <person name="Roberts A."/>
            <person name="Saif S."/>
            <person name="Shea T."/>
            <person name="Sisk P."/>
            <person name="Sykes S."/>
            <person name="Wortman J."/>
            <person name="Nusbaum C."/>
            <person name="Birren B."/>
        </authorList>
    </citation>
    <scope>NUCLEOTIDE SEQUENCE [LARGE SCALE GENOMIC DNA]</scope>
    <source>
        <strain evidence="3 4">ATCC BAA-1742</strain>
    </source>
</reference>
<name>S2ZED7_9CORY</name>
<dbReference type="PROSITE" id="PS50943">
    <property type="entry name" value="HTH_CROC1"/>
    <property type="match status" value="1"/>
</dbReference>
<dbReference type="AlphaFoldDB" id="S2ZED7"/>
<protein>
    <submittedName>
        <fullName evidence="3">HigA family addiction module antidote protein</fullName>
    </submittedName>
</protein>
<evidence type="ECO:0000313" key="4">
    <source>
        <dbReference type="Proteomes" id="UP000014408"/>
    </source>
</evidence>
<comment type="caution">
    <text evidence="3">The sequence shown here is derived from an EMBL/GenBank/DDBJ whole genome shotgun (WGS) entry which is preliminary data.</text>
</comment>
<dbReference type="InterPro" id="IPR010982">
    <property type="entry name" value="Lambda_DNA-bd_dom_sf"/>
</dbReference>
<dbReference type="HOGENOM" id="CLU_969571_0_0_11"/>
<dbReference type="PANTHER" id="PTHR36924">
    <property type="entry name" value="ANTITOXIN HIGA-1"/>
    <property type="match status" value="1"/>
</dbReference>
<dbReference type="SMART" id="SM00530">
    <property type="entry name" value="HTH_XRE"/>
    <property type="match status" value="1"/>
</dbReference>
<accession>S2ZED7</accession>
<evidence type="ECO:0000313" key="3">
    <source>
        <dbReference type="EMBL" id="EPD68367.1"/>
    </source>
</evidence>
<keyword evidence="1" id="KW-0238">DNA-binding</keyword>
<evidence type="ECO:0000259" key="2">
    <source>
        <dbReference type="PROSITE" id="PS50943"/>
    </source>
</evidence>
<dbReference type="Pfam" id="PF01381">
    <property type="entry name" value="HTH_3"/>
    <property type="match status" value="1"/>
</dbReference>
<sequence>MAVRPTRTSLILPPGTYVEEWLEDNEGMTQTELALRLDVSVKHLNQLIRGHVRISREMATKLELVTGYTVEFWLTLQARYEARQSEIEVTEEDSDTVTSLFPKQCISRLRETGLIRCSWRTPEKLVEELYRLLQVASPRALVAVVERQVSAANLHGAVSDVPLGERWTWLAIVRNRANKVVDVPRFDRRRLRHLVPELQGITKNNPETVIESVTALLKTAGVIFLAELETSGSGLSTASFDRCGNPVIVVTASRKQDGAFWLAVFHQIAQVLGDDENEAPRKYRLVGERREIGA</sequence>
<dbReference type="PATRIC" id="fig|1125779.3.peg.1507"/>
<dbReference type="PANTHER" id="PTHR36924:SF1">
    <property type="entry name" value="ANTITOXIN HIGA-1"/>
    <property type="match status" value="1"/>
</dbReference>
<dbReference type="EMBL" id="ATBY01000015">
    <property type="protein sequence ID" value="EPD68367.1"/>
    <property type="molecule type" value="Genomic_DNA"/>
</dbReference>
<dbReference type="Proteomes" id="UP000014408">
    <property type="component" value="Unassembled WGS sequence"/>
</dbReference>
<gene>
    <name evidence="3" type="ORF">HMPREF1219_01547</name>
</gene>
<dbReference type="InterPro" id="IPR013430">
    <property type="entry name" value="Toxin_antidote_HigA"/>
</dbReference>
<evidence type="ECO:0000256" key="1">
    <source>
        <dbReference type="ARBA" id="ARBA00023125"/>
    </source>
</evidence>
<dbReference type="NCBIfam" id="TIGR02607">
    <property type="entry name" value="antidote_HigA"/>
    <property type="match status" value="1"/>
</dbReference>
<dbReference type="GO" id="GO:0003677">
    <property type="term" value="F:DNA binding"/>
    <property type="evidence" value="ECO:0007669"/>
    <property type="project" value="UniProtKB-KW"/>
</dbReference>
<proteinExistence type="predicted"/>
<dbReference type="eggNOG" id="COG3093">
    <property type="taxonomic scope" value="Bacteria"/>
</dbReference>
<organism evidence="3 4">
    <name type="scientific">Corynebacterium pyruviciproducens ATCC BAA-1742</name>
    <dbReference type="NCBI Taxonomy" id="1125779"/>
    <lineage>
        <taxon>Bacteria</taxon>
        <taxon>Bacillati</taxon>
        <taxon>Actinomycetota</taxon>
        <taxon>Actinomycetes</taxon>
        <taxon>Mycobacteriales</taxon>
        <taxon>Corynebacteriaceae</taxon>
        <taxon>Corynebacterium</taxon>
    </lineage>
</organism>
<dbReference type="InterPro" id="IPR001387">
    <property type="entry name" value="Cro/C1-type_HTH"/>
</dbReference>
<keyword evidence="4" id="KW-1185">Reference proteome</keyword>
<dbReference type="SUPFAM" id="SSF47413">
    <property type="entry name" value="lambda repressor-like DNA-binding domains"/>
    <property type="match status" value="1"/>
</dbReference>
<feature type="domain" description="HTH cro/C1-type" evidence="2">
    <location>
        <begin position="27"/>
        <end position="73"/>
    </location>
</feature>
<dbReference type="CDD" id="cd00093">
    <property type="entry name" value="HTH_XRE"/>
    <property type="match status" value="1"/>
</dbReference>
<dbReference type="Gene3D" id="1.10.260.40">
    <property type="entry name" value="lambda repressor-like DNA-binding domains"/>
    <property type="match status" value="1"/>
</dbReference>